<keyword evidence="2" id="KW-1185">Reference proteome</keyword>
<reference evidence="1" key="2">
    <citation type="submission" date="2022-03" db="EMBL/GenBank/DDBJ databases">
        <title>Draft title - Genomic analysis of global carrot germplasm unveils the trajectory of domestication and the origin of high carotenoid orange carrot.</title>
        <authorList>
            <person name="Iorizzo M."/>
            <person name="Ellison S."/>
            <person name="Senalik D."/>
            <person name="Macko-Podgorni A."/>
            <person name="Grzebelus D."/>
            <person name="Bostan H."/>
            <person name="Rolling W."/>
            <person name="Curaba J."/>
            <person name="Simon P."/>
        </authorList>
    </citation>
    <scope>NUCLEOTIDE SEQUENCE</scope>
    <source>
        <tissue evidence="1">Leaf</tissue>
    </source>
</reference>
<gene>
    <name evidence="1" type="ORF">DCAR_0312921</name>
</gene>
<proteinExistence type="predicted"/>
<organism evidence="1 2">
    <name type="scientific">Daucus carota subsp. sativus</name>
    <name type="common">Carrot</name>
    <dbReference type="NCBI Taxonomy" id="79200"/>
    <lineage>
        <taxon>Eukaryota</taxon>
        <taxon>Viridiplantae</taxon>
        <taxon>Streptophyta</taxon>
        <taxon>Embryophyta</taxon>
        <taxon>Tracheophyta</taxon>
        <taxon>Spermatophyta</taxon>
        <taxon>Magnoliopsida</taxon>
        <taxon>eudicotyledons</taxon>
        <taxon>Gunneridae</taxon>
        <taxon>Pentapetalae</taxon>
        <taxon>asterids</taxon>
        <taxon>campanulids</taxon>
        <taxon>Apiales</taxon>
        <taxon>Apiaceae</taxon>
        <taxon>Apioideae</taxon>
        <taxon>Scandiceae</taxon>
        <taxon>Daucinae</taxon>
        <taxon>Daucus</taxon>
        <taxon>Daucus sect. Daucus</taxon>
    </lineage>
</organism>
<evidence type="ECO:0000313" key="2">
    <source>
        <dbReference type="Proteomes" id="UP000077755"/>
    </source>
</evidence>
<dbReference type="EMBL" id="CP093345">
    <property type="protein sequence ID" value="WOG93635.1"/>
    <property type="molecule type" value="Genomic_DNA"/>
</dbReference>
<reference evidence="1" key="1">
    <citation type="journal article" date="2016" name="Nat. Genet.">
        <title>A high-quality carrot genome assembly provides new insights into carotenoid accumulation and asterid genome evolution.</title>
        <authorList>
            <person name="Iorizzo M."/>
            <person name="Ellison S."/>
            <person name="Senalik D."/>
            <person name="Zeng P."/>
            <person name="Satapoomin P."/>
            <person name="Huang J."/>
            <person name="Bowman M."/>
            <person name="Iovene M."/>
            <person name="Sanseverino W."/>
            <person name="Cavagnaro P."/>
            <person name="Yildiz M."/>
            <person name="Macko-Podgorni A."/>
            <person name="Moranska E."/>
            <person name="Grzebelus E."/>
            <person name="Grzebelus D."/>
            <person name="Ashrafi H."/>
            <person name="Zheng Z."/>
            <person name="Cheng S."/>
            <person name="Spooner D."/>
            <person name="Van Deynze A."/>
            <person name="Simon P."/>
        </authorList>
    </citation>
    <scope>NUCLEOTIDE SEQUENCE</scope>
    <source>
        <tissue evidence="1">Leaf</tissue>
    </source>
</reference>
<dbReference type="Proteomes" id="UP000077755">
    <property type="component" value="Chromosome 3"/>
</dbReference>
<name>A0A166BND8_DAUCS</name>
<dbReference type="Gramene" id="KZN02666">
    <property type="protein sequence ID" value="KZN02666"/>
    <property type="gene ID" value="DCAR_011420"/>
</dbReference>
<protein>
    <submittedName>
        <fullName evidence="1">Uncharacterized protein</fullName>
    </submittedName>
</protein>
<evidence type="ECO:0000313" key="1">
    <source>
        <dbReference type="EMBL" id="WOG93635.1"/>
    </source>
</evidence>
<accession>A0A166BND8</accession>
<dbReference type="AlphaFoldDB" id="A0A166BND8"/>
<sequence length="56" mass="6971">MFHARWCSQNRVLINEIGTWQPGKLNRNLNREGNNKRVMWKMEEEVLKVRWLYAYY</sequence>